<accession>A0A4D7AXJ9</accession>
<keyword evidence="3" id="KW-1185">Reference proteome</keyword>
<proteinExistence type="predicted"/>
<sequence>MPNYPYYYQPYQPYQPPMADQLTQLRQSYQPMQQPQQAPASPSIVWVQSEMEAANYLVAPNSAVTLWDSNAPVVYLKQADASGKPSMKIYDLVERNQRPVQAPQAPTVEYAPLSRLEALEARLDALAAKDKEDAE</sequence>
<dbReference type="KEGG" id="obj:EIO64_16870"/>
<organism evidence="1 3">
    <name type="scientific">Dysosmobacter welbionis</name>
    <dbReference type="NCBI Taxonomy" id="2093857"/>
    <lineage>
        <taxon>Bacteria</taxon>
        <taxon>Bacillati</taxon>
        <taxon>Bacillota</taxon>
        <taxon>Clostridia</taxon>
        <taxon>Eubacteriales</taxon>
        <taxon>Oscillospiraceae</taxon>
        <taxon>Dysosmobacter</taxon>
    </lineage>
</organism>
<dbReference type="RefSeq" id="WP_136891091.1">
    <property type="nucleotide sequence ID" value="NZ_CP034413.3"/>
</dbReference>
<dbReference type="EMBL" id="CP034413">
    <property type="protein sequence ID" value="QCI60670.1"/>
    <property type="molecule type" value="Genomic_DNA"/>
</dbReference>
<evidence type="ECO:0000313" key="3">
    <source>
        <dbReference type="Proteomes" id="UP000298642"/>
    </source>
</evidence>
<evidence type="ECO:0000313" key="1">
    <source>
        <dbReference type="EMBL" id="QCI59077.1"/>
    </source>
</evidence>
<reference evidence="3" key="1">
    <citation type="submission" date="2018-12" db="EMBL/GenBank/DDBJ databases">
        <title>Dusodibacter welbiota gen. nov., sp. nov., isolated from human faeces and emended description of the Oscillibacter genus.</title>
        <authorList>
            <person name="Le Roy T."/>
            <person name="Van der Smissen P."/>
            <person name="Delzenne N."/>
            <person name="Muccioli G."/>
            <person name="Collet J.F."/>
            <person name="Cani P.D."/>
        </authorList>
    </citation>
    <scope>NUCLEOTIDE SEQUENCE [LARGE SCALE GENOMIC DNA]</scope>
    <source>
        <strain evidence="3">J115</strain>
    </source>
</reference>
<dbReference type="AlphaFoldDB" id="A0A4D7AXJ9"/>
<dbReference type="EMBL" id="CP034413">
    <property type="protein sequence ID" value="QCI59077.1"/>
    <property type="molecule type" value="Genomic_DNA"/>
</dbReference>
<reference evidence="1" key="3">
    <citation type="submission" date="2021-06" db="EMBL/GenBank/DDBJ databases">
        <authorList>
            <person name="Le Roy T."/>
            <person name="Van der Smissen P."/>
            <person name="Delzenne N."/>
            <person name="Muccioli G."/>
            <person name="Collet J.F."/>
            <person name="Cani P.D."/>
        </authorList>
    </citation>
    <scope>NUCLEOTIDE SEQUENCE</scope>
    <source>
        <strain evidence="1">J115</strain>
    </source>
</reference>
<protein>
    <submittedName>
        <fullName evidence="1">Uncharacterized protein</fullName>
    </submittedName>
</protein>
<dbReference type="KEGG" id="obj:EIO64_07485"/>
<reference evidence="1" key="2">
    <citation type="journal article" date="2020" name="Int. J. Syst. Evol. Microbiol.">
        <title>Dysosmobacter welbionis gen. nov., sp. nov., isolated from human faeces and emended description of the genus Oscillibacter.</title>
        <authorList>
            <person name="Le Roy T."/>
            <person name="Van der Smissen P."/>
            <person name="Paquot A."/>
            <person name="Delzenne N."/>
            <person name="Muccioli G.G."/>
            <person name="Collet J.F."/>
            <person name="Cani P.D."/>
        </authorList>
    </citation>
    <scope>NUCLEOTIDE SEQUENCE</scope>
    <source>
        <strain evidence="1">J115</strain>
    </source>
</reference>
<evidence type="ECO:0000313" key="2">
    <source>
        <dbReference type="EMBL" id="QCI60670.1"/>
    </source>
</evidence>
<dbReference type="Proteomes" id="UP000298642">
    <property type="component" value="Chromosome"/>
</dbReference>
<gene>
    <name evidence="1" type="ORF">EIO64_07485</name>
    <name evidence="2" type="ORF">EIO64_16870</name>
</gene>
<name>A0A4D7AXJ9_9FIRM</name>